<organism evidence="2 3">
    <name type="scientific">Streptomyces durocortorensis</name>
    <dbReference type="NCBI Taxonomy" id="2811104"/>
    <lineage>
        <taxon>Bacteria</taxon>
        <taxon>Bacillati</taxon>
        <taxon>Actinomycetota</taxon>
        <taxon>Actinomycetes</taxon>
        <taxon>Kitasatosporales</taxon>
        <taxon>Streptomycetaceae</taxon>
        <taxon>Streptomyces</taxon>
    </lineage>
</organism>
<evidence type="ECO:0000313" key="2">
    <source>
        <dbReference type="EMBL" id="MBM7058256.1"/>
    </source>
</evidence>
<evidence type="ECO:0000313" key="3">
    <source>
        <dbReference type="Proteomes" id="UP000712045"/>
    </source>
</evidence>
<feature type="region of interest" description="Disordered" evidence="1">
    <location>
        <begin position="33"/>
        <end position="81"/>
    </location>
</feature>
<keyword evidence="3" id="KW-1185">Reference proteome</keyword>
<evidence type="ECO:0008006" key="4">
    <source>
        <dbReference type="Google" id="ProtNLM"/>
    </source>
</evidence>
<protein>
    <recommendedName>
        <fullName evidence="4">Ada DNA repair metal-binding domain-containing protein</fullName>
    </recommendedName>
</protein>
<comment type="caution">
    <text evidence="2">The sequence shown here is derived from an EMBL/GenBank/DDBJ whole genome shotgun (WGS) entry which is preliminary data.</text>
</comment>
<dbReference type="EMBL" id="JAFEUF010000292">
    <property type="protein sequence ID" value="MBM7058256.1"/>
    <property type="molecule type" value="Genomic_DNA"/>
</dbReference>
<sequence length="133" mass="14304">MGDDLPPDLARLRTLETWAAHYLTRIRARIAAVERHQSQQQTPAPTATPPVRPRLRSGHASGPATPPVRPASGPDWGRAEAGIGIPTTEIHRGDCWAGGRSLVPVTAERARAELADGAQPCAVCRPDRVLNRT</sequence>
<accession>A0ABS2I4Y2</accession>
<dbReference type="InterPro" id="IPR046200">
    <property type="entry name" value="DUF6233"/>
</dbReference>
<dbReference type="Pfam" id="PF19746">
    <property type="entry name" value="DUF6233"/>
    <property type="match status" value="1"/>
</dbReference>
<reference evidence="2 3" key="1">
    <citation type="submission" date="2021-02" db="EMBL/GenBank/DDBJ databases">
        <title>Genome Streptomyces sp. RHZ10.</title>
        <authorList>
            <person name="Besaury L."/>
        </authorList>
    </citation>
    <scope>NUCLEOTIDE SEQUENCE [LARGE SCALE GENOMIC DNA]</scope>
    <source>
        <strain evidence="2 3">RHZ10</strain>
    </source>
</reference>
<proteinExistence type="predicted"/>
<name>A0ABS2I4Y2_9ACTN</name>
<dbReference type="RefSeq" id="WP_205086357.1">
    <property type="nucleotide sequence ID" value="NZ_JAFEUF010000292.1"/>
</dbReference>
<dbReference type="Proteomes" id="UP000712045">
    <property type="component" value="Unassembled WGS sequence"/>
</dbReference>
<evidence type="ECO:0000256" key="1">
    <source>
        <dbReference type="SAM" id="MobiDB-lite"/>
    </source>
</evidence>
<gene>
    <name evidence="2" type="ORF">JS521_31645</name>
</gene>